<dbReference type="Proteomes" id="UP000670092">
    <property type="component" value="Unassembled WGS sequence"/>
</dbReference>
<comment type="caution">
    <text evidence="1">The sequence shown here is derived from an EMBL/GenBank/DDBJ whole genome shotgun (WGS) entry which is preliminary data.</text>
</comment>
<dbReference type="AlphaFoldDB" id="A0A8H7YBN6"/>
<sequence length="73" mass="8302">MLPAFPRLNPFYSSQRDSADLPQKYIHALDTPRGIIVDSHVLRVERKAYPQKIVFFCEAHPTGSDRSTSADNE</sequence>
<evidence type="ECO:0000313" key="1">
    <source>
        <dbReference type="EMBL" id="KAG5286920.1"/>
    </source>
</evidence>
<protein>
    <submittedName>
        <fullName evidence="1">Uncharacterized protein</fullName>
    </submittedName>
</protein>
<proteinExistence type="predicted"/>
<evidence type="ECO:0000313" key="2">
    <source>
        <dbReference type="Proteomes" id="UP000670092"/>
    </source>
</evidence>
<gene>
    <name evidence="1" type="ORF">I7I52_12711</name>
</gene>
<organism evidence="1 2">
    <name type="scientific">Ajellomyces capsulatus</name>
    <name type="common">Darling's disease fungus</name>
    <name type="synonym">Histoplasma capsulatum</name>
    <dbReference type="NCBI Taxonomy" id="5037"/>
    <lineage>
        <taxon>Eukaryota</taxon>
        <taxon>Fungi</taxon>
        <taxon>Dikarya</taxon>
        <taxon>Ascomycota</taxon>
        <taxon>Pezizomycotina</taxon>
        <taxon>Eurotiomycetes</taxon>
        <taxon>Eurotiomycetidae</taxon>
        <taxon>Onygenales</taxon>
        <taxon>Ajellomycetaceae</taxon>
        <taxon>Histoplasma</taxon>
    </lineage>
</organism>
<accession>A0A8H7YBN6</accession>
<reference evidence="1 2" key="1">
    <citation type="submission" date="2021-01" db="EMBL/GenBank/DDBJ databases">
        <title>Chromosome-level genome assembly of a human fungal pathogen reveals clustering of transcriptionally co-regulated genes.</title>
        <authorList>
            <person name="Voorhies M."/>
            <person name="Cohen S."/>
            <person name="Shea T.P."/>
            <person name="Petrus S."/>
            <person name="Munoz J.F."/>
            <person name="Poplawski S."/>
            <person name="Goldman W.E."/>
            <person name="Michael T."/>
            <person name="Cuomo C.A."/>
            <person name="Sil A."/>
            <person name="Beyhan S."/>
        </authorList>
    </citation>
    <scope>NUCLEOTIDE SEQUENCE [LARGE SCALE GENOMIC DNA]</scope>
    <source>
        <strain evidence="1 2">G184AR</strain>
    </source>
</reference>
<name>A0A8H7YBN6_AJECA</name>
<dbReference type="VEuPathDB" id="FungiDB:I7I52_12711"/>
<dbReference type="EMBL" id="JAEVHI010000008">
    <property type="protein sequence ID" value="KAG5286920.1"/>
    <property type="molecule type" value="Genomic_DNA"/>
</dbReference>